<organism evidence="9 10">
    <name type="scientific">Gryllotalpicola kribbensis</name>
    <dbReference type="NCBI Taxonomy" id="993084"/>
    <lineage>
        <taxon>Bacteria</taxon>
        <taxon>Bacillati</taxon>
        <taxon>Actinomycetota</taxon>
        <taxon>Actinomycetes</taxon>
        <taxon>Micrococcales</taxon>
        <taxon>Microbacteriaceae</taxon>
        <taxon>Gryllotalpicola</taxon>
    </lineage>
</organism>
<comment type="similarity">
    <text evidence="6">Belongs to the RuvA family.</text>
</comment>
<dbReference type="NCBIfam" id="TIGR00084">
    <property type="entry name" value="ruvA"/>
    <property type="match status" value="1"/>
</dbReference>
<feature type="region of interest" description="Domain II" evidence="6">
    <location>
        <begin position="64"/>
        <end position="141"/>
    </location>
</feature>
<dbReference type="Pfam" id="PF01330">
    <property type="entry name" value="RuvA_N"/>
    <property type="match status" value="1"/>
</dbReference>
<dbReference type="EMBL" id="BAABBX010000016">
    <property type="protein sequence ID" value="GAA4193362.1"/>
    <property type="molecule type" value="Genomic_DNA"/>
</dbReference>
<keyword evidence="1 6" id="KW-0963">Cytoplasm</keyword>
<dbReference type="Gene3D" id="1.10.8.10">
    <property type="entry name" value="DNA helicase RuvA subunit, C-terminal domain"/>
    <property type="match status" value="1"/>
</dbReference>
<keyword evidence="5 6" id="KW-0234">DNA repair</keyword>
<keyword evidence="4 6" id="KW-0233">DNA recombination</keyword>
<keyword evidence="2 6" id="KW-0227">DNA damage</keyword>
<evidence type="ECO:0000256" key="4">
    <source>
        <dbReference type="ARBA" id="ARBA00023172"/>
    </source>
</evidence>
<evidence type="ECO:0000256" key="5">
    <source>
        <dbReference type="ARBA" id="ARBA00023204"/>
    </source>
</evidence>
<evidence type="ECO:0000256" key="3">
    <source>
        <dbReference type="ARBA" id="ARBA00023125"/>
    </source>
</evidence>
<comment type="function">
    <text evidence="6">The RuvA-RuvB-RuvC complex processes Holliday junction (HJ) DNA during genetic recombination and DNA repair, while the RuvA-RuvB complex plays an important role in the rescue of blocked DNA replication forks via replication fork reversal (RFR). RuvA specifically binds to HJ cruciform DNA, conferring on it an open structure. The RuvB hexamer acts as an ATP-dependent pump, pulling dsDNA into and through the RuvAB complex. HJ branch migration allows RuvC to scan DNA until it finds its consensus sequence, where it cleaves and resolves the cruciform DNA.</text>
</comment>
<gene>
    <name evidence="6 9" type="primary">ruvA</name>
    <name evidence="9" type="ORF">GCM10022288_27040</name>
</gene>
<dbReference type="InterPro" id="IPR013849">
    <property type="entry name" value="DNA_helicase_Holl-junc_RuvA_I"/>
</dbReference>
<comment type="domain">
    <text evidence="6">Has three domains with a flexible linker between the domains II and III and assumes an 'L' shape. Domain III is highly mobile and contacts RuvB.</text>
</comment>
<protein>
    <recommendedName>
        <fullName evidence="6">Holliday junction branch migration complex subunit RuvA</fullName>
    </recommendedName>
</protein>
<evidence type="ECO:0000313" key="10">
    <source>
        <dbReference type="Proteomes" id="UP001500213"/>
    </source>
</evidence>
<dbReference type="Proteomes" id="UP001500213">
    <property type="component" value="Unassembled WGS sequence"/>
</dbReference>
<dbReference type="InterPro" id="IPR011114">
    <property type="entry name" value="RuvA_C"/>
</dbReference>
<dbReference type="InterPro" id="IPR000085">
    <property type="entry name" value="RuvA"/>
</dbReference>
<keyword evidence="3 6" id="KW-0238">DNA-binding</keyword>
<dbReference type="InterPro" id="IPR036267">
    <property type="entry name" value="RuvA_C_sf"/>
</dbReference>
<accession>A0ABP8AY34</accession>
<dbReference type="Gene3D" id="2.40.50.140">
    <property type="entry name" value="Nucleic acid-binding proteins"/>
    <property type="match status" value="1"/>
</dbReference>
<dbReference type="InterPro" id="IPR012340">
    <property type="entry name" value="NA-bd_OB-fold"/>
</dbReference>
<comment type="subunit">
    <text evidence="6">Homotetramer. Forms an RuvA(8)-RuvB(12)-Holliday junction (HJ) complex. HJ DNA is sandwiched between 2 RuvA tetramers; dsDNA enters through RuvA and exits via RuvB. An RuvB hexamer assembles on each DNA strand where it exits the tetramer. Each RuvB hexamer is contacted by two RuvA subunits (via domain III) on 2 adjacent RuvB subunits; this complex drives branch migration. In the full resolvosome a probable DNA-RuvA(4)-RuvB(12)-RuvC(2) complex forms which resolves the HJ.</text>
</comment>
<comment type="subcellular location">
    <subcellularLocation>
        <location evidence="6">Cytoplasm</location>
    </subcellularLocation>
</comment>
<evidence type="ECO:0000313" key="9">
    <source>
        <dbReference type="EMBL" id="GAA4193362.1"/>
    </source>
</evidence>
<feature type="domain" description="Holliday junction DNA helicase RuvA C-terminal" evidence="8">
    <location>
        <begin position="149"/>
        <end position="201"/>
    </location>
</feature>
<dbReference type="Pfam" id="PF07499">
    <property type="entry name" value="RuvA_C"/>
    <property type="match status" value="1"/>
</dbReference>
<sequence length="214" mass="21755">MISSLRGTVLRASGAELVIEVAGVGYLVSVTPEHALSLRVGEEALVHTALIVREDALSLFGFQDAEQLEVFQLLLGVNGVGPKSALGVLSVMTPDQIAAAVQNDDDAAFRKVSGIGPKTAKLIVVQLTGKLYVVAPAATAAAAKQKNSVADDVRVALVGLGWPEKVAGDAVAEVLAELGEAAADASAASVPALLRRALALLGPAPQHQTAGAGR</sequence>
<dbReference type="SUPFAM" id="SSF46929">
    <property type="entry name" value="DNA helicase RuvA subunit, C-terminal domain"/>
    <property type="match status" value="1"/>
</dbReference>
<reference evidence="10" key="1">
    <citation type="journal article" date="2019" name="Int. J. Syst. Evol. Microbiol.">
        <title>The Global Catalogue of Microorganisms (GCM) 10K type strain sequencing project: providing services to taxonomists for standard genome sequencing and annotation.</title>
        <authorList>
            <consortium name="The Broad Institute Genomics Platform"/>
            <consortium name="The Broad Institute Genome Sequencing Center for Infectious Disease"/>
            <person name="Wu L."/>
            <person name="Ma J."/>
        </authorList>
    </citation>
    <scope>NUCLEOTIDE SEQUENCE [LARGE SCALE GENOMIC DNA]</scope>
    <source>
        <strain evidence="10">JCM 17593</strain>
    </source>
</reference>
<evidence type="ECO:0000259" key="7">
    <source>
        <dbReference type="Pfam" id="PF01330"/>
    </source>
</evidence>
<dbReference type="RefSeq" id="WP_344777774.1">
    <property type="nucleotide sequence ID" value="NZ_BAABBX010000016.1"/>
</dbReference>
<dbReference type="Pfam" id="PF14520">
    <property type="entry name" value="HHH_5"/>
    <property type="match status" value="1"/>
</dbReference>
<proteinExistence type="inferred from homology"/>
<dbReference type="CDD" id="cd14332">
    <property type="entry name" value="UBA_RuvA_C"/>
    <property type="match status" value="1"/>
</dbReference>
<feature type="region of interest" description="Domain III" evidence="6">
    <location>
        <begin position="150"/>
        <end position="214"/>
    </location>
</feature>
<evidence type="ECO:0000256" key="6">
    <source>
        <dbReference type="HAMAP-Rule" id="MF_00031"/>
    </source>
</evidence>
<comment type="caution">
    <text evidence="9">The sequence shown here is derived from an EMBL/GenBank/DDBJ whole genome shotgun (WGS) entry which is preliminary data.</text>
</comment>
<dbReference type="SUPFAM" id="SSF50249">
    <property type="entry name" value="Nucleic acid-binding proteins"/>
    <property type="match status" value="1"/>
</dbReference>
<dbReference type="InterPro" id="IPR010994">
    <property type="entry name" value="RuvA_2-like"/>
</dbReference>
<name>A0ABP8AY34_9MICO</name>
<evidence type="ECO:0000256" key="2">
    <source>
        <dbReference type="ARBA" id="ARBA00022763"/>
    </source>
</evidence>
<feature type="domain" description="DNA helicase Holliday junction RuvA type" evidence="7">
    <location>
        <begin position="1"/>
        <end position="61"/>
    </location>
</feature>
<evidence type="ECO:0000259" key="8">
    <source>
        <dbReference type="Pfam" id="PF07499"/>
    </source>
</evidence>
<comment type="caution">
    <text evidence="6">Lacks conserved residue(s) required for the propagation of feature annotation.</text>
</comment>
<dbReference type="HAMAP" id="MF_00031">
    <property type="entry name" value="DNA_HJ_migration_RuvA"/>
    <property type="match status" value="1"/>
</dbReference>
<dbReference type="SUPFAM" id="SSF47781">
    <property type="entry name" value="RuvA domain 2-like"/>
    <property type="match status" value="1"/>
</dbReference>
<keyword evidence="10" id="KW-1185">Reference proteome</keyword>
<dbReference type="Gene3D" id="1.10.150.20">
    <property type="entry name" value="5' to 3' exonuclease, C-terminal subdomain"/>
    <property type="match status" value="1"/>
</dbReference>
<evidence type="ECO:0000256" key="1">
    <source>
        <dbReference type="ARBA" id="ARBA00022490"/>
    </source>
</evidence>